<dbReference type="SUPFAM" id="SSF100950">
    <property type="entry name" value="NagB/RpiA/CoA transferase-like"/>
    <property type="match status" value="1"/>
</dbReference>
<dbReference type="InterPro" id="IPR007324">
    <property type="entry name" value="Sugar-bd_dom_put"/>
</dbReference>
<protein>
    <submittedName>
        <fullName evidence="6">Sugar-binding domain-containing protein</fullName>
    </submittedName>
</protein>
<keyword evidence="2" id="KW-0805">Transcription regulation</keyword>
<evidence type="ECO:0000259" key="5">
    <source>
        <dbReference type="Pfam" id="PF04198"/>
    </source>
</evidence>
<organism evidence="6 7">
    <name type="scientific">Limosilactobacillus fermentum</name>
    <name type="common">Lactobacillus fermentum</name>
    <dbReference type="NCBI Taxonomy" id="1613"/>
    <lineage>
        <taxon>Bacteria</taxon>
        <taxon>Bacillati</taxon>
        <taxon>Bacillota</taxon>
        <taxon>Bacilli</taxon>
        <taxon>Lactobacillales</taxon>
        <taxon>Lactobacillaceae</taxon>
        <taxon>Limosilactobacillus</taxon>
    </lineage>
</organism>
<dbReference type="GO" id="GO:0003677">
    <property type="term" value="F:DNA binding"/>
    <property type="evidence" value="ECO:0007669"/>
    <property type="project" value="UniProtKB-KW"/>
</dbReference>
<dbReference type="RefSeq" id="WP_278318901.1">
    <property type="nucleotide sequence ID" value="NZ_CP053314.1"/>
</dbReference>
<dbReference type="Pfam" id="PF04198">
    <property type="entry name" value="Sugar-bind"/>
    <property type="match status" value="1"/>
</dbReference>
<proteinExistence type="inferred from homology"/>
<dbReference type="PANTHER" id="PTHR34294:SF1">
    <property type="entry name" value="TRANSCRIPTIONAL REGULATOR LSRR"/>
    <property type="match status" value="1"/>
</dbReference>
<dbReference type="Gene3D" id="1.10.10.60">
    <property type="entry name" value="Homeodomain-like"/>
    <property type="match status" value="1"/>
</dbReference>
<evidence type="ECO:0000313" key="7">
    <source>
        <dbReference type="Proteomes" id="UP001218104"/>
    </source>
</evidence>
<dbReference type="Gene3D" id="3.40.50.1360">
    <property type="match status" value="1"/>
</dbReference>
<evidence type="ECO:0000256" key="3">
    <source>
        <dbReference type="ARBA" id="ARBA00023125"/>
    </source>
</evidence>
<evidence type="ECO:0000256" key="4">
    <source>
        <dbReference type="ARBA" id="ARBA00023163"/>
    </source>
</evidence>
<sequence length="323" mass="35882">MTDKEHTLLLASIAQDFYLSKLPISDIMKKYDLSRYLITKYLDEALARGIVDINIHTDYARNAKLEKQLSQALNIKHLYILREPVSPSKRQGVLTSFAAHQVQAAIAQSHVVGLSWGETVFAVLDAFSRQEADDLTFTQYLGENMKYRSSSGSMRMVQKAASSYDAGYTTIPGPLYIVNDQVRQVLIQEPSMTEAFENATQMDMLLSGLGTIESINAIPAWRSAKEAIFPGVDLDQVAGMAFGRPYDINGNFLIDQANDKTFSLPLEQILQVPRRFAVVQASAALGALRALRWGFFTDMIFTETIAMKVQKLGSTLNLVDGLP</sequence>
<comment type="similarity">
    <text evidence="1">Belongs to the SorC transcriptional regulatory family.</text>
</comment>
<evidence type="ECO:0000256" key="1">
    <source>
        <dbReference type="ARBA" id="ARBA00010466"/>
    </source>
</evidence>
<name>A0AAJ6D1G8_LIMFE</name>
<accession>A0AAJ6D1G8</accession>
<dbReference type="EMBL" id="CP121468">
    <property type="protein sequence ID" value="WFR88294.1"/>
    <property type="molecule type" value="Genomic_DNA"/>
</dbReference>
<dbReference type="AlphaFoldDB" id="A0AAJ6D1G8"/>
<evidence type="ECO:0000313" key="6">
    <source>
        <dbReference type="EMBL" id="WFR88294.1"/>
    </source>
</evidence>
<gene>
    <name evidence="6" type="ORF">P8634_05465</name>
</gene>
<keyword evidence="4" id="KW-0804">Transcription</keyword>
<keyword evidence="3" id="KW-0238">DNA-binding</keyword>
<dbReference type="InterPro" id="IPR037171">
    <property type="entry name" value="NagB/RpiA_transferase-like"/>
</dbReference>
<feature type="domain" description="Sugar-binding" evidence="5">
    <location>
        <begin position="59"/>
        <end position="308"/>
    </location>
</feature>
<dbReference type="PANTHER" id="PTHR34294">
    <property type="entry name" value="TRANSCRIPTIONAL REGULATOR-RELATED"/>
    <property type="match status" value="1"/>
</dbReference>
<dbReference type="GO" id="GO:0030246">
    <property type="term" value="F:carbohydrate binding"/>
    <property type="evidence" value="ECO:0007669"/>
    <property type="project" value="InterPro"/>
</dbReference>
<dbReference type="Proteomes" id="UP001218104">
    <property type="component" value="Chromosome"/>
</dbReference>
<dbReference type="InterPro" id="IPR051054">
    <property type="entry name" value="SorC_transcr_regulators"/>
</dbReference>
<reference evidence="6" key="1">
    <citation type="submission" date="2023-04" db="EMBL/GenBank/DDBJ databases">
        <title>Genomic of Limosilactobacillus fermentum MSJK0025.</title>
        <authorList>
            <person name="Yang S."/>
        </authorList>
    </citation>
    <scope>NUCLEOTIDE SEQUENCE</scope>
    <source>
        <strain evidence="6">MSJK0025</strain>
    </source>
</reference>
<evidence type="ECO:0000256" key="2">
    <source>
        <dbReference type="ARBA" id="ARBA00023015"/>
    </source>
</evidence>